<dbReference type="PROSITE" id="PS00668">
    <property type="entry name" value="COMPLEX1_ND1_2"/>
    <property type="match status" value="1"/>
</dbReference>
<feature type="transmembrane region" description="Helical" evidence="5">
    <location>
        <begin position="162"/>
        <end position="182"/>
    </location>
</feature>
<evidence type="ECO:0000256" key="2">
    <source>
        <dbReference type="ARBA" id="ARBA00022692"/>
    </source>
</evidence>
<keyword evidence="2 5" id="KW-0812">Transmembrane</keyword>
<evidence type="ECO:0000256" key="1">
    <source>
        <dbReference type="ARBA" id="ARBA00004141"/>
    </source>
</evidence>
<protein>
    <submittedName>
        <fullName evidence="6">Formate hydrogenlyase subunit 4</fullName>
    </submittedName>
</protein>
<keyword evidence="3 5" id="KW-1133">Transmembrane helix</keyword>
<feature type="transmembrane region" description="Helical" evidence="5">
    <location>
        <begin position="250"/>
        <end position="270"/>
    </location>
</feature>
<feature type="transmembrane region" description="Helical" evidence="5">
    <location>
        <begin position="97"/>
        <end position="119"/>
    </location>
</feature>
<dbReference type="GO" id="GO:0005886">
    <property type="term" value="C:plasma membrane"/>
    <property type="evidence" value="ECO:0007669"/>
    <property type="project" value="TreeGrafter"/>
</dbReference>
<dbReference type="InterPro" id="IPR001694">
    <property type="entry name" value="NADH_UbQ_OxRdtase_su1/FPO"/>
</dbReference>
<dbReference type="InterPro" id="IPR018086">
    <property type="entry name" value="NADH_UbQ_OxRdtase_su1_CS"/>
</dbReference>
<gene>
    <name evidence="6" type="primary">hycD</name>
    <name evidence="6" type="ORF">Pmgp_01401</name>
</gene>
<feature type="transmembrane region" description="Helical" evidence="5">
    <location>
        <begin position="131"/>
        <end position="150"/>
    </location>
</feature>
<evidence type="ECO:0000256" key="3">
    <source>
        <dbReference type="ARBA" id="ARBA00022989"/>
    </source>
</evidence>
<dbReference type="Pfam" id="PF00146">
    <property type="entry name" value="NADHdh"/>
    <property type="match status" value="1"/>
</dbReference>
<keyword evidence="4 5" id="KW-0472">Membrane</keyword>
<dbReference type="Proteomes" id="UP000297597">
    <property type="component" value="Unassembled WGS sequence"/>
</dbReference>
<comment type="subcellular location">
    <subcellularLocation>
        <location evidence="1">Membrane</location>
        <topology evidence="1">Multi-pass membrane protein</topology>
    </subcellularLocation>
</comment>
<proteinExistence type="predicted"/>
<keyword evidence="6" id="KW-0456">Lyase</keyword>
<dbReference type="PANTHER" id="PTHR43359">
    <property type="entry name" value="FORMATE HYDROGENLYASE SUBUNIT 4"/>
    <property type="match status" value="1"/>
</dbReference>
<evidence type="ECO:0000256" key="4">
    <source>
        <dbReference type="ARBA" id="ARBA00023136"/>
    </source>
</evidence>
<sequence>MLKLIFIAVINLAVTLALAPLLDGFMRRIKAVVHSRQGPPLLQTYYDLFKLFGKEDMEGAGGVIFRLAPVVCLGSVLLAALFTPMGGPAPLGFGGDLFLLVYLLSIPGIAIMLGAMSCGSPYAMLGASREMMLVLTVEPILLITLFTAGIKADSLVLADLSGWTLTHGWSISAVIAGLALFLSLQSELAKLPFDIAEAETEIMEGPFVEYSGPKLALFKWALYAKMVIYISLFLEVFLPWPKTGILAADLLSNLVKVFIVIGLVELIELVNPRLRIDQALNYFKGVAVLALVGLAFALMGL</sequence>
<keyword evidence="7" id="KW-1185">Reference proteome</keyword>
<feature type="transmembrane region" description="Helical" evidence="5">
    <location>
        <begin position="282"/>
        <end position="300"/>
    </location>
</feature>
<feature type="transmembrane region" description="Helical" evidence="5">
    <location>
        <begin position="63"/>
        <end position="85"/>
    </location>
</feature>
<comment type="caution">
    <text evidence="6">The sequence shown here is derived from an EMBL/GenBank/DDBJ whole genome shotgun (WGS) entry which is preliminary data.</text>
</comment>
<dbReference type="GO" id="GO:0016829">
    <property type="term" value="F:lyase activity"/>
    <property type="evidence" value="ECO:0007669"/>
    <property type="project" value="UniProtKB-KW"/>
</dbReference>
<organism evidence="6 7">
    <name type="scientific">Pelotomaculum propionicicum</name>
    <dbReference type="NCBI Taxonomy" id="258475"/>
    <lineage>
        <taxon>Bacteria</taxon>
        <taxon>Bacillati</taxon>
        <taxon>Bacillota</taxon>
        <taxon>Clostridia</taxon>
        <taxon>Eubacteriales</taxon>
        <taxon>Desulfotomaculaceae</taxon>
        <taxon>Pelotomaculum</taxon>
    </lineage>
</organism>
<evidence type="ECO:0000256" key="5">
    <source>
        <dbReference type="SAM" id="Phobius"/>
    </source>
</evidence>
<evidence type="ECO:0000313" key="7">
    <source>
        <dbReference type="Proteomes" id="UP000297597"/>
    </source>
</evidence>
<reference evidence="6 7" key="1">
    <citation type="journal article" date="2018" name="Environ. Microbiol.">
        <title>Novel energy conservation strategies and behaviour of Pelotomaculum schinkii driving syntrophic propionate catabolism.</title>
        <authorList>
            <person name="Hidalgo-Ahumada C.A.P."/>
            <person name="Nobu M.K."/>
            <person name="Narihiro T."/>
            <person name="Tamaki H."/>
            <person name="Liu W.T."/>
            <person name="Kamagata Y."/>
            <person name="Stams A.J.M."/>
            <person name="Imachi H."/>
            <person name="Sousa D.Z."/>
        </authorList>
    </citation>
    <scope>NUCLEOTIDE SEQUENCE [LARGE SCALE GENOMIC DNA]</scope>
    <source>
        <strain evidence="6 7">MGP</strain>
    </source>
</reference>
<dbReference type="InterPro" id="IPR052561">
    <property type="entry name" value="ComplexI_Subunit1"/>
</dbReference>
<dbReference type="AlphaFoldDB" id="A0A4Y7RSG2"/>
<dbReference type="EMBL" id="QFFZ01000011">
    <property type="protein sequence ID" value="TEB11823.1"/>
    <property type="molecule type" value="Genomic_DNA"/>
</dbReference>
<accession>A0A4Y7RSG2</accession>
<dbReference type="PANTHER" id="PTHR43359:SF1">
    <property type="entry name" value="FORMATE HYDROGENLYASE SUBUNIT 4-RELATED"/>
    <property type="match status" value="1"/>
</dbReference>
<feature type="transmembrane region" description="Helical" evidence="5">
    <location>
        <begin position="6"/>
        <end position="26"/>
    </location>
</feature>
<feature type="transmembrane region" description="Helical" evidence="5">
    <location>
        <begin position="220"/>
        <end position="238"/>
    </location>
</feature>
<evidence type="ECO:0000313" key="6">
    <source>
        <dbReference type="EMBL" id="TEB11823.1"/>
    </source>
</evidence>
<dbReference type="RefSeq" id="WP_192902834.1">
    <property type="nucleotide sequence ID" value="NZ_QFFZ01000011.1"/>
</dbReference>
<name>A0A4Y7RSG2_9FIRM</name>